<dbReference type="InterPro" id="IPR001878">
    <property type="entry name" value="Znf_CCHC"/>
</dbReference>
<dbReference type="AlphaFoldDB" id="A0A7L4KEL3"/>
<dbReference type="InterPro" id="IPR036875">
    <property type="entry name" value="Znf_CCHC_sf"/>
</dbReference>
<evidence type="ECO:0000256" key="4">
    <source>
        <dbReference type="PROSITE-ProRule" id="PRU00047"/>
    </source>
</evidence>
<feature type="non-terminal residue" evidence="7">
    <location>
        <position position="503"/>
    </location>
</feature>
<proteinExistence type="predicted"/>
<evidence type="ECO:0000256" key="2">
    <source>
        <dbReference type="ARBA" id="ARBA00022771"/>
    </source>
</evidence>
<evidence type="ECO:0000256" key="3">
    <source>
        <dbReference type="ARBA" id="ARBA00022833"/>
    </source>
</evidence>
<dbReference type="InterPro" id="IPR050195">
    <property type="entry name" value="Primate_lentivir_Gag_pol-like"/>
</dbReference>
<keyword evidence="3" id="KW-0862">Zinc</keyword>
<dbReference type="SUPFAM" id="SSF47353">
    <property type="entry name" value="Retrovirus capsid dimerization domain-like"/>
    <property type="match status" value="1"/>
</dbReference>
<evidence type="ECO:0000313" key="8">
    <source>
        <dbReference type="Proteomes" id="UP000519239"/>
    </source>
</evidence>
<organism evidence="7 8">
    <name type="scientific">Ceuthmochares aereus</name>
    <dbReference type="NCBI Taxonomy" id="1961834"/>
    <lineage>
        <taxon>Eukaryota</taxon>
        <taxon>Metazoa</taxon>
        <taxon>Chordata</taxon>
        <taxon>Craniata</taxon>
        <taxon>Vertebrata</taxon>
        <taxon>Euteleostomi</taxon>
        <taxon>Archelosauria</taxon>
        <taxon>Archosauria</taxon>
        <taxon>Dinosauria</taxon>
        <taxon>Saurischia</taxon>
        <taxon>Theropoda</taxon>
        <taxon>Coelurosauria</taxon>
        <taxon>Aves</taxon>
        <taxon>Neognathae</taxon>
        <taxon>Neoaves</taxon>
        <taxon>Otidimorphae</taxon>
        <taxon>Cuculiformes</taxon>
        <taxon>Cuculidae</taxon>
        <taxon>Ceuthmochares</taxon>
    </lineage>
</organism>
<dbReference type="OrthoDB" id="9352756at2759"/>
<evidence type="ECO:0000256" key="5">
    <source>
        <dbReference type="SAM" id="MobiDB-lite"/>
    </source>
</evidence>
<evidence type="ECO:0000259" key="6">
    <source>
        <dbReference type="PROSITE" id="PS50158"/>
    </source>
</evidence>
<dbReference type="GO" id="GO:0008270">
    <property type="term" value="F:zinc ion binding"/>
    <property type="evidence" value="ECO:0007669"/>
    <property type="project" value="UniProtKB-KW"/>
</dbReference>
<feature type="region of interest" description="Disordered" evidence="5">
    <location>
        <begin position="1"/>
        <end position="101"/>
    </location>
</feature>
<dbReference type="GO" id="GO:0003676">
    <property type="term" value="F:nucleic acid binding"/>
    <property type="evidence" value="ECO:0007669"/>
    <property type="project" value="InterPro"/>
</dbReference>
<feature type="non-terminal residue" evidence="7">
    <location>
        <position position="1"/>
    </location>
</feature>
<dbReference type="PROSITE" id="PS50158">
    <property type="entry name" value="ZF_CCHC"/>
    <property type="match status" value="1"/>
</dbReference>
<evidence type="ECO:0000313" key="7">
    <source>
        <dbReference type="EMBL" id="NXY51370.1"/>
    </source>
</evidence>
<dbReference type="Pfam" id="PF00607">
    <property type="entry name" value="Gag_p24"/>
    <property type="match status" value="1"/>
</dbReference>
<dbReference type="Proteomes" id="UP000519239">
    <property type="component" value="Unassembled WGS sequence"/>
</dbReference>
<dbReference type="PANTHER" id="PTHR40389:SF3">
    <property type="entry name" value="IGE-BINDING PROTEIN"/>
    <property type="match status" value="1"/>
</dbReference>
<dbReference type="SUPFAM" id="SSF57756">
    <property type="entry name" value="Retrovirus zinc finger-like domains"/>
    <property type="match status" value="1"/>
</dbReference>
<accession>A0A7L4KEL3</accession>
<dbReference type="InterPro" id="IPR008919">
    <property type="entry name" value="Retrov_capsid_N"/>
</dbReference>
<feature type="region of interest" description="Disordered" evidence="5">
    <location>
        <begin position="446"/>
        <end position="503"/>
    </location>
</feature>
<dbReference type="Gene3D" id="4.10.60.10">
    <property type="entry name" value="Zinc finger, CCHC-type"/>
    <property type="match status" value="1"/>
</dbReference>
<evidence type="ECO:0000256" key="1">
    <source>
        <dbReference type="ARBA" id="ARBA00022723"/>
    </source>
</evidence>
<dbReference type="SUPFAM" id="SSF47943">
    <property type="entry name" value="Retrovirus capsid protein, N-terminal core domain"/>
    <property type="match status" value="1"/>
</dbReference>
<gene>
    <name evidence="7" type="primary">Ervk9_5</name>
    <name evidence="7" type="ORF">CEUAER_R08926</name>
</gene>
<keyword evidence="2 4" id="KW-0863">Zinc-finger</keyword>
<dbReference type="GO" id="GO:0016032">
    <property type="term" value="P:viral process"/>
    <property type="evidence" value="ECO:0007669"/>
    <property type="project" value="InterPro"/>
</dbReference>
<feature type="compositionally biased region" description="Basic and acidic residues" evidence="5">
    <location>
        <begin position="10"/>
        <end position="23"/>
    </location>
</feature>
<sequence length="503" mass="53996">VHNELLQMAAEKRAAGRAAEAHRKNLSYGQEGEPLAPAVSSVIIPLPSPPAAQNGSSPAVQPSAPPPDEPCASEPAAPPKDRNRAVASPTSSSSKTAPFGDIAGQRREVWAQLAREAALRGDEELMDVATDLACPVVYTPLVDQGGQQIGLQATHTSLDWKLLSQLRQTVTQFGVKSEPVKQMLDYLFNTMLLLPSDCRGIAKLIFTQHQQLLFDAHWQGLVNECVAVQRGPGDPLQGVTVEELMGLGPYLRTEAQLVLGPDKVREAMRLVRLAMDRVKVPGGIPAYMGIKQGREESFGDVLDKAAAAIERAGAPDYMREALLKQCALQNSNPQTQRVLSTLGANWTIAEALERMALQPVGSQVLLVKAIEGLGVGLQKQAEAAQAQVLAALAPLQASVGNLNAQRTPGFKCYRCGNSGHVRRACQATGVWCQTCQSPNHNTAVCRRRQPGNPQRSKTGPPGNSKRSANGRAPIQVAVTRTTALPPVFNPPPQDPSDWTWQPQ</sequence>
<name>A0A7L4KEL3_9AVES</name>
<reference evidence="7 8" key="1">
    <citation type="submission" date="2019-09" db="EMBL/GenBank/DDBJ databases">
        <title>Bird 10,000 Genomes (B10K) Project - Family phase.</title>
        <authorList>
            <person name="Zhang G."/>
        </authorList>
    </citation>
    <scope>NUCLEOTIDE SEQUENCE [LARGE SCALE GENOMIC DNA]</scope>
    <source>
        <strain evidence="7">B10K-CU-031-02</strain>
        <tissue evidence="7">Muscle</tissue>
    </source>
</reference>
<feature type="compositionally biased region" description="Low complexity" evidence="5">
    <location>
        <begin position="87"/>
        <end position="98"/>
    </location>
</feature>
<protein>
    <submittedName>
        <fullName evidence="7">GAK9 protein</fullName>
    </submittedName>
</protein>
<keyword evidence="8" id="KW-1185">Reference proteome</keyword>
<dbReference type="InterPro" id="IPR045345">
    <property type="entry name" value="Gag_p24_C"/>
</dbReference>
<dbReference type="Gene3D" id="1.10.1200.30">
    <property type="match status" value="1"/>
</dbReference>
<dbReference type="InterPro" id="IPR008916">
    <property type="entry name" value="Retrov_capsid_C"/>
</dbReference>
<keyword evidence="1" id="KW-0479">Metal-binding</keyword>
<feature type="domain" description="CCHC-type" evidence="6">
    <location>
        <begin position="411"/>
        <end position="425"/>
    </location>
</feature>
<dbReference type="Gene3D" id="1.10.375.10">
    <property type="entry name" value="Human Immunodeficiency Virus Type 1 Capsid Protein"/>
    <property type="match status" value="1"/>
</dbReference>
<comment type="caution">
    <text evidence="7">The sequence shown here is derived from an EMBL/GenBank/DDBJ whole genome shotgun (WGS) entry which is preliminary data.</text>
</comment>
<dbReference type="Pfam" id="PF19317">
    <property type="entry name" value="Gag_p24_C"/>
    <property type="match status" value="1"/>
</dbReference>
<dbReference type="PANTHER" id="PTHR40389">
    <property type="entry name" value="ENDOGENOUS RETROVIRUS GROUP K MEMBER 24 GAG POLYPROTEIN-RELATED"/>
    <property type="match status" value="1"/>
</dbReference>
<dbReference type="EMBL" id="VWPQ01014643">
    <property type="protein sequence ID" value="NXY51370.1"/>
    <property type="molecule type" value="Genomic_DNA"/>
</dbReference>